<name>A0ABW4RHB7_9BACL</name>
<dbReference type="Pfam" id="PF09346">
    <property type="entry name" value="SMI1_KNR4"/>
    <property type="match status" value="1"/>
</dbReference>
<dbReference type="EMBL" id="JBHUEH010000013">
    <property type="protein sequence ID" value="MFD1885696.1"/>
    <property type="molecule type" value="Genomic_DNA"/>
</dbReference>
<organism evidence="2 3">
    <name type="scientific">Paenibacillus wenxiniae</name>
    <dbReference type="NCBI Taxonomy" id="1636843"/>
    <lineage>
        <taxon>Bacteria</taxon>
        <taxon>Bacillati</taxon>
        <taxon>Bacillota</taxon>
        <taxon>Bacilli</taxon>
        <taxon>Bacillales</taxon>
        <taxon>Paenibacillaceae</taxon>
        <taxon>Paenibacillus</taxon>
    </lineage>
</organism>
<dbReference type="Gene3D" id="3.40.1580.10">
    <property type="entry name" value="SMI1/KNR4-like"/>
    <property type="match status" value="1"/>
</dbReference>
<gene>
    <name evidence="2" type="ORF">ACFSC9_09180</name>
</gene>
<dbReference type="RefSeq" id="WP_347327441.1">
    <property type="nucleotide sequence ID" value="NZ_JBCGUH010000031.1"/>
</dbReference>
<feature type="domain" description="Knr4/Smi1-like" evidence="1">
    <location>
        <begin position="28"/>
        <end position="139"/>
    </location>
</feature>
<keyword evidence="3" id="KW-1185">Reference proteome</keyword>
<evidence type="ECO:0000313" key="2">
    <source>
        <dbReference type="EMBL" id="MFD1885696.1"/>
    </source>
</evidence>
<dbReference type="InterPro" id="IPR037883">
    <property type="entry name" value="Knr4/Smi1-like_sf"/>
</dbReference>
<evidence type="ECO:0000313" key="3">
    <source>
        <dbReference type="Proteomes" id="UP001597233"/>
    </source>
</evidence>
<protein>
    <submittedName>
        <fullName evidence="2">SMI1/KNR4 family protein</fullName>
    </submittedName>
</protein>
<evidence type="ECO:0000259" key="1">
    <source>
        <dbReference type="Pfam" id="PF09346"/>
    </source>
</evidence>
<sequence length="155" mass="17766">MDMQEIEPLLTEAYRAWGDEHTVPETVDGLAIFELRHHVVFPQPYRILLLRFGPLRFANPVVYGLKQLEWAYPQGVQLIAEYRQQDAGLPDRELFPIGSFGDGDLLVLEEEGAVFRLYHDGYDESPLEPIAPDLPSLLADMASWALDVNRRMKEK</sequence>
<dbReference type="Proteomes" id="UP001597233">
    <property type="component" value="Unassembled WGS sequence"/>
</dbReference>
<accession>A0ABW4RHB7</accession>
<reference evidence="3" key="1">
    <citation type="journal article" date="2019" name="Int. J. Syst. Evol. Microbiol.">
        <title>The Global Catalogue of Microorganisms (GCM) 10K type strain sequencing project: providing services to taxonomists for standard genome sequencing and annotation.</title>
        <authorList>
            <consortium name="The Broad Institute Genomics Platform"/>
            <consortium name="The Broad Institute Genome Sequencing Center for Infectious Disease"/>
            <person name="Wu L."/>
            <person name="Ma J."/>
        </authorList>
    </citation>
    <scope>NUCLEOTIDE SEQUENCE [LARGE SCALE GENOMIC DNA]</scope>
    <source>
        <strain evidence="3">CCUG 54950</strain>
    </source>
</reference>
<comment type="caution">
    <text evidence="2">The sequence shown here is derived from an EMBL/GenBank/DDBJ whole genome shotgun (WGS) entry which is preliminary data.</text>
</comment>
<proteinExistence type="predicted"/>
<dbReference type="InterPro" id="IPR018958">
    <property type="entry name" value="Knr4/Smi1-like_dom"/>
</dbReference>
<dbReference type="SUPFAM" id="SSF160631">
    <property type="entry name" value="SMI1/KNR4-like"/>
    <property type="match status" value="1"/>
</dbReference>